<proteinExistence type="predicted"/>
<feature type="compositionally biased region" description="Polar residues" evidence="1">
    <location>
        <begin position="1"/>
        <end position="10"/>
    </location>
</feature>
<evidence type="ECO:0000256" key="1">
    <source>
        <dbReference type="SAM" id="MobiDB-lite"/>
    </source>
</evidence>
<feature type="region of interest" description="Disordered" evidence="1">
    <location>
        <begin position="1"/>
        <end position="58"/>
    </location>
</feature>
<name>A0A5E4BE10_MARMO</name>
<evidence type="ECO:0000313" key="2">
    <source>
        <dbReference type="EMBL" id="VTJ67646.1"/>
    </source>
</evidence>
<comment type="caution">
    <text evidence="2">The sequence shown here is derived from an EMBL/GenBank/DDBJ whole genome shotgun (WGS) entry which is preliminary data.</text>
</comment>
<dbReference type="Proteomes" id="UP000335636">
    <property type="component" value="Unassembled WGS sequence"/>
</dbReference>
<organism evidence="2 3">
    <name type="scientific">Marmota monax</name>
    <name type="common">Woodchuck</name>
    <dbReference type="NCBI Taxonomy" id="9995"/>
    <lineage>
        <taxon>Eukaryota</taxon>
        <taxon>Metazoa</taxon>
        <taxon>Chordata</taxon>
        <taxon>Craniata</taxon>
        <taxon>Vertebrata</taxon>
        <taxon>Euteleostomi</taxon>
        <taxon>Mammalia</taxon>
        <taxon>Eutheria</taxon>
        <taxon>Euarchontoglires</taxon>
        <taxon>Glires</taxon>
        <taxon>Rodentia</taxon>
        <taxon>Sciuromorpha</taxon>
        <taxon>Sciuridae</taxon>
        <taxon>Xerinae</taxon>
        <taxon>Marmotini</taxon>
        <taxon>Marmota</taxon>
    </lineage>
</organism>
<feature type="non-terminal residue" evidence="2">
    <location>
        <position position="58"/>
    </location>
</feature>
<feature type="non-terminal residue" evidence="2">
    <location>
        <position position="1"/>
    </location>
</feature>
<evidence type="ECO:0000313" key="3">
    <source>
        <dbReference type="Proteomes" id="UP000335636"/>
    </source>
</evidence>
<reference evidence="2" key="1">
    <citation type="submission" date="2019-04" db="EMBL/GenBank/DDBJ databases">
        <authorList>
            <person name="Alioto T."/>
            <person name="Alioto T."/>
        </authorList>
    </citation>
    <scope>NUCLEOTIDE SEQUENCE [LARGE SCALE GENOMIC DNA]</scope>
</reference>
<protein>
    <submittedName>
        <fullName evidence="2">Uncharacterized protein</fullName>
    </submittedName>
</protein>
<gene>
    <name evidence="2" type="ORF">MONAX_5E030227</name>
</gene>
<accession>A0A5E4BE10</accession>
<dbReference type="AlphaFoldDB" id="A0A5E4BE10"/>
<dbReference type="EMBL" id="CABDUW010000391">
    <property type="protein sequence ID" value="VTJ67646.1"/>
    <property type="molecule type" value="Genomic_DNA"/>
</dbReference>
<keyword evidence="3" id="KW-1185">Reference proteome</keyword>
<sequence>AITATKSSLSGERPRELALKPPHQLSELRVSGRKRRRSSGGGKRVEDGQEEKKPQHQG</sequence>
<feature type="compositionally biased region" description="Basic and acidic residues" evidence="1">
    <location>
        <begin position="43"/>
        <end position="58"/>
    </location>
</feature>